<evidence type="ECO:0000256" key="7">
    <source>
        <dbReference type="SAM" id="Phobius"/>
    </source>
</evidence>
<dbReference type="InterPro" id="IPR001128">
    <property type="entry name" value="Cyt_P450"/>
</dbReference>
<sequence>MSLFAQLYAARWLLVSVILAAYAATAFVRYKRLRAFPGPPSTGWSEVLHTFAILFRRSHLWYQEVGERYGAIARVGPNELITSSPDLLAHMNAVRSPYTRSTWFNAATRMEVGKDHVFSQLDEAKHTKRRQQMASGYSGKENLSLEPDIDEHVQQLLKLIRSKYLSTATRCKPMDLASKIQYFTLDVISKIGFGKAFGDLEADADLDNYISSGRVGLTIMTFIAGLGLTPYFQWPPIARILGPSDKDKSGFGRMMAVAQELIDSRLEKPTNSRSDMLASFIRHGLTRDDLVTESLLQILAGSDTTATAIRATMLYLMTHHRVYRKLQSEIDAAVASGHAATSDIVSDETMKSLPYLQAVVREGLRIHPPITDVVPKKVPSGGDTVTINGKEHFFPGGTNIGYNVLGLNRNKEMFGEDADCFRPERWLLDEHDEIYHEHLNAMNRTTDMIFGYGKYQCLGKPIAWLEMRKVIFEFLRHFEWSLASPEKPWRSVNYSGIFLQDSQWVLITEREPKSE</sequence>
<dbReference type="InterPro" id="IPR050121">
    <property type="entry name" value="Cytochrome_P450_monoxygenase"/>
</dbReference>
<keyword evidence="7" id="KW-1133">Transmembrane helix</keyword>
<evidence type="ECO:0000256" key="3">
    <source>
        <dbReference type="ARBA" id="ARBA00067672"/>
    </source>
</evidence>
<keyword evidence="2" id="KW-0843">Virulence</keyword>
<comment type="caution">
    <text evidence="8">The sequence shown here is derived from an EMBL/GenBank/DDBJ whole genome shotgun (WGS) entry which is preliminary data.</text>
</comment>
<gene>
    <name evidence="8" type="ORF">ALTATR162_LOCUS5453</name>
</gene>
<dbReference type="GO" id="GO:0004497">
    <property type="term" value="F:monooxygenase activity"/>
    <property type="evidence" value="ECO:0007669"/>
    <property type="project" value="InterPro"/>
</dbReference>
<evidence type="ECO:0000256" key="4">
    <source>
        <dbReference type="ARBA" id="ARBA00068222"/>
    </source>
</evidence>
<dbReference type="PRINTS" id="PR00463">
    <property type="entry name" value="EP450I"/>
</dbReference>
<reference evidence="8" key="1">
    <citation type="submission" date="2021-05" db="EMBL/GenBank/DDBJ databases">
        <authorList>
            <person name="Stam R."/>
        </authorList>
    </citation>
    <scope>NUCLEOTIDE SEQUENCE</scope>
    <source>
        <strain evidence="8">CS162</strain>
    </source>
</reference>
<dbReference type="FunFam" id="1.10.630.10:FF:000076">
    <property type="entry name" value="Cytochrome P450 monooxygenase"/>
    <property type="match status" value="1"/>
</dbReference>
<feature type="binding site" description="axial binding residue" evidence="6">
    <location>
        <position position="457"/>
    </location>
    <ligand>
        <name>heme</name>
        <dbReference type="ChEBI" id="CHEBI:30413"/>
    </ligand>
    <ligandPart>
        <name>Fe</name>
        <dbReference type="ChEBI" id="CHEBI:18248"/>
    </ligandPart>
</feature>
<dbReference type="PRINTS" id="PR00385">
    <property type="entry name" value="P450"/>
</dbReference>
<organism evidence="8 9">
    <name type="scientific">Alternaria atra</name>
    <dbReference type="NCBI Taxonomy" id="119953"/>
    <lineage>
        <taxon>Eukaryota</taxon>
        <taxon>Fungi</taxon>
        <taxon>Dikarya</taxon>
        <taxon>Ascomycota</taxon>
        <taxon>Pezizomycotina</taxon>
        <taxon>Dothideomycetes</taxon>
        <taxon>Pleosporomycetidae</taxon>
        <taxon>Pleosporales</taxon>
        <taxon>Pleosporineae</taxon>
        <taxon>Pleosporaceae</taxon>
        <taxon>Alternaria</taxon>
        <taxon>Alternaria sect. Ulocladioides</taxon>
    </lineage>
</organism>
<evidence type="ECO:0000313" key="8">
    <source>
        <dbReference type="EMBL" id="CAG5159180.1"/>
    </source>
</evidence>
<keyword evidence="6" id="KW-0408">Iron</keyword>
<dbReference type="InterPro" id="IPR036396">
    <property type="entry name" value="Cyt_P450_sf"/>
</dbReference>
<dbReference type="CDD" id="cd11060">
    <property type="entry name" value="CYP57A1-like"/>
    <property type="match status" value="1"/>
</dbReference>
<evidence type="ECO:0000313" key="9">
    <source>
        <dbReference type="Proteomes" id="UP000676310"/>
    </source>
</evidence>
<dbReference type="SUPFAM" id="SSF48264">
    <property type="entry name" value="Cytochrome P450"/>
    <property type="match status" value="1"/>
</dbReference>
<keyword evidence="7" id="KW-0472">Membrane</keyword>
<name>A0A8J2IA19_9PLEO</name>
<dbReference type="PANTHER" id="PTHR24305">
    <property type="entry name" value="CYTOCHROME P450"/>
    <property type="match status" value="1"/>
</dbReference>
<dbReference type="GO" id="GO:0020037">
    <property type="term" value="F:heme binding"/>
    <property type="evidence" value="ECO:0007669"/>
    <property type="project" value="InterPro"/>
</dbReference>
<dbReference type="RefSeq" id="XP_043169007.1">
    <property type="nucleotide sequence ID" value="XM_043313072.1"/>
</dbReference>
<comment type="cofactor">
    <cofactor evidence="6">
        <name>heme</name>
        <dbReference type="ChEBI" id="CHEBI:30413"/>
    </cofactor>
</comment>
<dbReference type="AlphaFoldDB" id="A0A8J2IA19"/>
<dbReference type="EMBL" id="CAJRGZ010000019">
    <property type="protein sequence ID" value="CAG5159180.1"/>
    <property type="molecule type" value="Genomic_DNA"/>
</dbReference>
<evidence type="ECO:0000256" key="6">
    <source>
        <dbReference type="PIRSR" id="PIRSR602401-1"/>
    </source>
</evidence>
<keyword evidence="6" id="KW-0349">Heme</keyword>
<evidence type="ECO:0000256" key="2">
    <source>
        <dbReference type="ARBA" id="ARBA00023026"/>
    </source>
</evidence>
<dbReference type="PANTHER" id="PTHR24305:SF236">
    <property type="entry name" value="PISATIN DEMETHYLASE"/>
    <property type="match status" value="1"/>
</dbReference>
<dbReference type="Proteomes" id="UP000676310">
    <property type="component" value="Unassembled WGS sequence"/>
</dbReference>
<feature type="transmembrane region" description="Helical" evidence="7">
    <location>
        <begin position="12"/>
        <end position="30"/>
    </location>
</feature>
<dbReference type="GeneID" id="67017233"/>
<keyword evidence="7" id="KW-0812">Transmembrane</keyword>
<evidence type="ECO:0000256" key="1">
    <source>
        <dbReference type="ARBA" id="ARBA00004972"/>
    </source>
</evidence>
<accession>A0A8J2IA19</accession>
<keyword evidence="9" id="KW-1185">Reference proteome</keyword>
<evidence type="ECO:0000256" key="5">
    <source>
        <dbReference type="ARBA" id="ARBA00079990"/>
    </source>
</evidence>
<keyword evidence="6" id="KW-0479">Metal-binding</keyword>
<dbReference type="OrthoDB" id="3934656at2759"/>
<dbReference type="InterPro" id="IPR002401">
    <property type="entry name" value="Cyt_P450_E_grp-I"/>
</dbReference>
<protein>
    <recommendedName>
        <fullName evidence="4">Cytochrome P450 monooxygenase ABA1</fullName>
    </recommendedName>
    <alternativeName>
        <fullName evidence="5">Abscisic acid biosynthesis protein 1</fullName>
    </alternativeName>
    <alternativeName>
        <fullName evidence="3">Cytochrome P450 monooxygenase aba1</fullName>
    </alternativeName>
</protein>
<dbReference type="GO" id="GO:0016705">
    <property type="term" value="F:oxidoreductase activity, acting on paired donors, with incorporation or reduction of molecular oxygen"/>
    <property type="evidence" value="ECO:0007669"/>
    <property type="project" value="InterPro"/>
</dbReference>
<proteinExistence type="predicted"/>
<dbReference type="GO" id="GO:0005506">
    <property type="term" value="F:iron ion binding"/>
    <property type="evidence" value="ECO:0007669"/>
    <property type="project" value="InterPro"/>
</dbReference>
<dbReference type="Gene3D" id="1.10.630.10">
    <property type="entry name" value="Cytochrome P450"/>
    <property type="match status" value="1"/>
</dbReference>
<comment type="pathway">
    <text evidence="1">Hormone biosynthesis.</text>
</comment>
<dbReference type="Pfam" id="PF00067">
    <property type="entry name" value="p450"/>
    <property type="match status" value="1"/>
</dbReference>